<organism evidence="3 4">
    <name type="scientific">Pseudonocardia xishanensis</name>
    <dbReference type="NCBI Taxonomy" id="630995"/>
    <lineage>
        <taxon>Bacteria</taxon>
        <taxon>Bacillati</taxon>
        <taxon>Actinomycetota</taxon>
        <taxon>Actinomycetes</taxon>
        <taxon>Pseudonocardiales</taxon>
        <taxon>Pseudonocardiaceae</taxon>
        <taxon>Pseudonocardia</taxon>
    </lineage>
</organism>
<gene>
    <name evidence="3" type="ORF">GCM10023175_51280</name>
</gene>
<dbReference type="InterPro" id="IPR040916">
    <property type="entry name" value="DDR_swiveling"/>
</dbReference>
<dbReference type="EMBL" id="BAABGT010000079">
    <property type="protein sequence ID" value="GAA4554045.1"/>
    <property type="molecule type" value="Genomic_DNA"/>
</dbReference>
<dbReference type="InterPro" id="IPR030994">
    <property type="entry name" value="DDR_dom"/>
</dbReference>
<accession>A0ABP8RZN5</accession>
<dbReference type="InterPro" id="IPR009191">
    <property type="entry name" value="DDRA"/>
</dbReference>
<name>A0ABP8RZN5_9PSEU</name>
<feature type="domain" description="Diol dehydratase reactivase ATPase-like" evidence="1">
    <location>
        <begin position="266"/>
        <end position="591"/>
    </location>
</feature>
<comment type="caution">
    <text evidence="3">The sequence shown here is derived from an EMBL/GenBank/DDBJ whole genome shotgun (WGS) entry which is preliminary data.</text>
</comment>
<dbReference type="Pfam" id="PF08841">
    <property type="entry name" value="DDR"/>
    <property type="match status" value="1"/>
</dbReference>
<evidence type="ECO:0000259" key="1">
    <source>
        <dbReference type="Pfam" id="PF08841"/>
    </source>
</evidence>
<dbReference type="InterPro" id="IPR043129">
    <property type="entry name" value="ATPase_NBD"/>
</dbReference>
<dbReference type="InterPro" id="IPR012340">
    <property type="entry name" value="NA-bd_OB-fold"/>
</dbReference>
<dbReference type="Gene3D" id="3.50.30.70">
    <property type="entry name" value="Swiveling domain of dehydratase reactivase alpha subunit"/>
    <property type="match status" value="1"/>
</dbReference>
<dbReference type="Gene3D" id="2.40.50.140">
    <property type="entry name" value="Nucleic acid-binding proteins"/>
    <property type="match status" value="1"/>
</dbReference>
<keyword evidence="4" id="KW-1185">Reference proteome</keyword>
<sequence>MIVVGVDIGNSTTEACVASVVEGRVEYAGTALTRTTGVKGTPDNTEGAVTAVRRALERAGGRAPDLVLLNEATPVISGLAMETISETIITESTMIGHNPATPGGAGTGVGTTVAVDALASAEGPAIVVVPAGWDFDDVAAEINAASCEVVAAVLANDDAVLVCNRLRTPIPVVDEVGAVEKVPLGMLAAVEVAPPGRTIRTLSDSYGLASVFGLDPDQTRQVSPVARALTGNRSAVVVRTPSGDVTDRRIPVGTLTLTGAGRTQRVDVDAGAEEIMATLARVQPLDDATGEPGTHVGGMLAQVRDTMTDVTGRPAAEIRIRDVLAVDTVVPNEVRGGLAGEVALENAVALAAMVRTSRSRMQVVADQVAAVLGCRAEIGGIEGEMAVRGALTTPGTAVPIAVLDLGGGSTDAALLTAEGSSAVHVAGAGELVTKLIDSELALDDREQAEAVKRHPLAKVESFFHVRHEDGTVQFFSEPLPSHVFARVVTMTPEGPAPVATRSTVDHVRRVRREAKRKVFAVNALRALRQVAPGGSLRSLDFVVLLGGSALDFEIPELIADALAPHGVVCGIGNVHGTEGPRNAVASGLVDAWASR</sequence>
<proteinExistence type="predicted"/>
<dbReference type="NCBIfam" id="TIGR04491">
    <property type="entry name" value="reactive_PduG"/>
    <property type="match status" value="1"/>
</dbReference>
<dbReference type="RefSeq" id="WP_345423737.1">
    <property type="nucleotide sequence ID" value="NZ_BAABGT010000079.1"/>
</dbReference>
<dbReference type="InterPro" id="IPR028975">
    <property type="entry name" value="DDRA_swiveling_dom_sf"/>
</dbReference>
<dbReference type="Gene3D" id="3.90.470.30">
    <property type="match status" value="1"/>
</dbReference>
<feature type="domain" description="DD-reactivating factor swiveling" evidence="2">
    <location>
        <begin position="89"/>
        <end position="245"/>
    </location>
</feature>
<dbReference type="Proteomes" id="UP001501598">
    <property type="component" value="Unassembled WGS sequence"/>
</dbReference>
<dbReference type="Pfam" id="PF18427">
    <property type="entry name" value="DDR_swiveling"/>
    <property type="match status" value="1"/>
</dbReference>
<dbReference type="Gene3D" id="3.30.420.40">
    <property type="match status" value="2"/>
</dbReference>
<protein>
    <submittedName>
        <fullName evidence="3">Diol dehydratase reactivase subunit alpha</fullName>
    </submittedName>
</protein>
<dbReference type="SUPFAM" id="SSF53067">
    <property type="entry name" value="Actin-like ATPase domain"/>
    <property type="match status" value="2"/>
</dbReference>
<evidence type="ECO:0000313" key="4">
    <source>
        <dbReference type="Proteomes" id="UP001501598"/>
    </source>
</evidence>
<reference evidence="4" key="1">
    <citation type="journal article" date="2019" name="Int. J. Syst. Evol. Microbiol.">
        <title>The Global Catalogue of Microorganisms (GCM) 10K type strain sequencing project: providing services to taxonomists for standard genome sequencing and annotation.</title>
        <authorList>
            <consortium name="The Broad Institute Genomics Platform"/>
            <consortium name="The Broad Institute Genome Sequencing Center for Infectious Disease"/>
            <person name="Wu L."/>
            <person name="Ma J."/>
        </authorList>
    </citation>
    <scope>NUCLEOTIDE SEQUENCE [LARGE SCALE GENOMIC DNA]</scope>
    <source>
        <strain evidence="4">JCM 17906</strain>
    </source>
</reference>
<evidence type="ECO:0000259" key="2">
    <source>
        <dbReference type="Pfam" id="PF18427"/>
    </source>
</evidence>
<dbReference type="SUPFAM" id="SSF82317">
    <property type="entry name" value="Swiveling domain of dehydratase reactivase alpha subunit"/>
    <property type="match status" value="1"/>
</dbReference>
<evidence type="ECO:0000313" key="3">
    <source>
        <dbReference type="EMBL" id="GAA4554045.1"/>
    </source>
</evidence>